<evidence type="ECO:0000313" key="1">
    <source>
        <dbReference type="EMBL" id="KAJ3172281.1"/>
    </source>
</evidence>
<sequence>MAIFQSPSPVARLLAYSVIGNRFSRCLETSANTAVSFKNVTIRDNDCSWQLPSNTTTSFEDSNFKNNTLSVVGPYFDFSESTYLFKKTKLIANHFPFGSLFSLKDRSILTLQGAEITSTYALQSLLLTDLSSTVKMTSTIFRDNTADYRDLLALNFQGNINASDLAFAGGCVKVATVDF</sequence>
<keyword evidence="2" id="KW-1185">Reference proteome</keyword>
<dbReference type="Proteomes" id="UP001212152">
    <property type="component" value="Unassembled WGS sequence"/>
</dbReference>
<name>A0AAD5XPG1_9FUNG</name>
<dbReference type="AlphaFoldDB" id="A0AAD5XPG1"/>
<comment type="caution">
    <text evidence="1">The sequence shown here is derived from an EMBL/GenBank/DDBJ whole genome shotgun (WGS) entry which is preliminary data.</text>
</comment>
<evidence type="ECO:0000313" key="2">
    <source>
        <dbReference type="Proteomes" id="UP001212152"/>
    </source>
</evidence>
<dbReference type="EMBL" id="JADGJQ010000080">
    <property type="protein sequence ID" value="KAJ3172281.1"/>
    <property type="molecule type" value="Genomic_DNA"/>
</dbReference>
<organism evidence="1 2">
    <name type="scientific">Geranomyces variabilis</name>
    <dbReference type="NCBI Taxonomy" id="109894"/>
    <lineage>
        <taxon>Eukaryota</taxon>
        <taxon>Fungi</taxon>
        <taxon>Fungi incertae sedis</taxon>
        <taxon>Chytridiomycota</taxon>
        <taxon>Chytridiomycota incertae sedis</taxon>
        <taxon>Chytridiomycetes</taxon>
        <taxon>Spizellomycetales</taxon>
        <taxon>Powellomycetaceae</taxon>
        <taxon>Geranomyces</taxon>
    </lineage>
</organism>
<reference evidence="1" key="1">
    <citation type="submission" date="2020-05" db="EMBL/GenBank/DDBJ databases">
        <title>Phylogenomic resolution of chytrid fungi.</title>
        <authorList>
            <person name="Stajich J.E."/>
            <person name="Amses K."/>
            <person name="Simmons R."/>
            <person name="Seto K."/>
            <person name="Myers J."/>
            <person name="Bonds A."/>
            <person name="Quandt C.A."/>
            <person name="Barry K."/>
            <person name="Liu P."/>
            <person name="Grigoriev I."/>
            <person name="Longcore J.E."/>
            <person name="James T.Y."/>
        </authorList>
    </citation>
    <scope>NUCLEOTIDE SEQUENCE</scope>
    <source>
        <strain evidence="1">JEL0379</strain>
    </source>
</reference>
<accession>A0AAD5XPG1</accession>
<gene>
    <name evidence="1" type="ORF">HDU87_008142</name>
</gene>
<proteinExistence type="predicted"/>
<protein>
    <submittedName>
        <fullName evidence="1">Uncharacterized protein</fullName>
    </submittedName>
</protein>